<gene>
    <name evidence="3" type="ORF">I41_32310</name>
</gene>
<keyword evidence="4" id="KW-1185">Reference proteome</keyword>
<evidence type="ECO:0000313" key="4">
    <source>
        <dbReference type="Proteomes" id="UP000317909"/>
    </source>
</evidence>
<dbReference type="Proteomes" id="UP000317909">
    <property type="component" value="Chromosome"/>
</dbReference>
<protein>
    <submittedName>
        <fullName evidence="3">Uncharacterized protein</fullName>
    </submittedName>
</protein>
<reference evidence="3 4" key="1">
    <citation type="submission" date="2019-02" db="EMBL/GenBank/DDBJ databases">
        <title>Deep-cultivation of Planctomycetes and their phenomic and genomic characterization uncovers novel biology.</title>
        <authorList>
            <person name="Wiegand S."/>
            <person name="Jogler M."/>
            <person name="Boedeker C."/>
            <person name="Pinto D."/>
            <person name="Vollmers J."/>
            <person name="Rivas-Marin E."/>
            <person name="Kohn T."/>
            <person name="Peeters S.H."/>
            <person name="Heuer A."/>
            <person name="Rast P."/>
            <person name="Oberbeckmann S."/>
            <person name="Bunk B."/>
            <person name="Jeske O."/>
            <person name="Meyerdierks A."/>
            <person name="Storesund J.E."/>
            <person name="Kallscheuer N."/>
            <person name="Luecker S."/>
            <person name="Lage O.M."/>
            <person name="Pohl T."/>
            <person name="Merkel B.J."/>
            <person name="Hornburger P."/>
            <person name="Mueller R.-W."/>
            <person name="Bruemmer F."/>
            <person name="Labrenz M."/>
            <person name="Spormann A.M."/>
            <person name="Op den Camp H."/>
            <person name="Overmann J."/>
            <person name="Amann R."/>
            <person name="Jetten M.S.M."/>
            <person name="Mascher T."/>
            <person name="Medema M.H."/>
            <person name="Devos D.P."/>
            <person name="Kaster A.-K."/>
            <person name="Ovreas L."/>
            <person name="Rohde M."/>
            <person name="Galperin M.Y."/>
            <person name="Jogler C."/>
        </authorList>
    </citation>
    <scope>NUCLEOTIDE SEQUENCE [LARGE SCALE GENOMIC DNA]</scope>
    <source>
        <strain evidence="3 4">I41</strain>
    </source>
</reference>
<dbReference type="AlphaFoldDB" id="A0A517U078"/>
<feature type="coiled-coil region" evidence="1">
    <location>
        <begin position="79"/>
        <end position="106"/>
    </location>
</feature>
<proteinExistence type="predicted"/>
<dbReference type="EMBL" id="CP036339">
    <property type="protein sequence ID" value="QDT74037.1"/>
    <property type="molecule type" value="Genomic_DNA"/>
</dbReference>
<dbReference type="RefSeq" id="WP_145433834.1">
    <property type="nucleotide sequence ID" value="NZ_CP036339.1"/>
</dbReference>
<evidence type="ECO:0000256" key="2">
    <source>
        <dbReference type="SAM" id="MobiDB-lite"/>
    </source>
</evidence>
<feature type="region of interest" description="Disordered" evidence="2">
    <location>
        <begin position="1"/>
        <end position="52"/>
    </location>
</feature>
<organism evidence="3 4">
    <name type="scientific">Lacipirellula limnantheis</name>
    <dbReference type="NCBI Taxonomy" id="2528024"/>
    <lineage>
        <taxon>Bacteria</taxon>
        <taxon>Pseudomonadati</taxon>
        <taxon>Planctomycetota</taxon>
        <taxon>Planctomycetia</taxon>
        <taxon>Pirellulales</taxon>
        <taxon>Lacipirellulaceae</taxon>
        <taxon>Lacipirellula</taxon>
    </lineage>
</organism>
<evidence type="ECO:0000256" key="1">
    <source>
        <dbReference type="SAM" id="Coils"/>
    </source>
</evidence>
<evidence type="ECO:0000313" key="3">
    <source>
        <dbReference type="EMBL" id="QDT74037.1"/>
    </source>
</evidence>
<dbReference type="KEGG" id="llh:I41_32310"/>
<accession>A0A517U078</accession>
<name>A0A517U078_9BACT</name>
<keyword evidence="1" id="KW-0175">Coiled coil</keyword>
<sequence length="132" mass="14541">MSVYRMAGPPVAEWQSDGETPRQWQQRQLAAKRERESAAKAPTPPAESPAEAYRKEAAKIVAEFGESGEAYVAAGMTYGESLAAERDRLTAERDELKAKADSRDRKAKGFAGRLQIGRNGFRAFGPHSQRSE</sequence>